<name>A0A183BBT5_9TREM</name>
<evidence type="ECO:0000313" key="1">
    <source>
        <dbReference type="EMBL" id="VDP93943.1"/>
    </source>
</evidence>
<proteinExistence type="predicted"/>
<evidence type="ECO:0000313" key="3">
    <source>
        <dbReference type="WBParaSite" id="ECPE_0001671301-mRNA-1"/>
    </source>
</evidence>
<reference evidence="3" key="1">
    <citation type="submission" date="2016-06" db="UniProtKB">
        <authorList>
            <consortium name="WormBaseParasite"/>
        </authorList>
    </citation>
    <scope>IDENTIFICATION</scope>
</reference>
<dbReference type="OrthoDB" id="185373at2759"/>
<evidence type="ECO:0000313" key="2">
    <source>
        <dbReference type="Proteomes" id="UP000272942"/>
    </source>
</evidence>
<sequence length="420" mass="46557">MRPFVSDSQRRRIQLLEKALSTDELINDFGGLGLQRAQGLWKRLYSGQVPLTPVTANALLLALAKGGDLTGCFQVLDSLLSPSYPSSKNTPPFQPDSYTMTALLSAVRPASIRRRLVAVNDPSLVLHSSPMTALDLSLTIWHRLLPHLTAVRWGPQCFVSFVKAMCSDYDPLPSKSTAHVLLFHPRTGLRTTQITGTGEPHANLLSDSSVNDIPVHESSSLLKNLIALNSAVGHEGEPYQLAVVSNQLKSMSGDDQPLKVFRPDWNDSKLSIQSPVNLFRPTDHGILIIPPEREWLPWHRLALVGGLHGFLEAVEQNYRSTISTQLLTTLISLFPRPDLAHDDSGMDDWESELLQIAQRRQIRLDMGFFNALIDRRVVAGLSGSLLLSEAVRLGLVPDQVSASRFHLSSRFSFRSSLLHY</sequence>
<dbReference type="WBParaSite" id="ECPE_0001671301-mRNA-1">
    <property type="protein sequence ID" value="ECPE_0001671301-mRNA-1"/>
    <property type="gene ID" value="ECPE_0001671301"/>
</dbReference>
<dbReference type="EMBL" id="UZAN01065339">
    <property type="protein sequence ID" value="VDP93943.1"/>
    <property type="molecule type" value="Genomic_DNA"/>
</dbReference>
<dbReference type="Gene3D" id="1.25.40.10">
    <property type="entry name" value="Tetratricopeptide repeat domain"/>
    <property type="match status" value="1"/>
</dbReference>
<dbReference type="Proteomes" id="UP000272942">
    <property type="component" value="Unassembled WGS sequence"/>
</dbReference>
<reference evidence="1 2" key="2">
    <citation type="submission" date="2018-11" db="EMBL/GenBank/DDBJ databases">
        <authorList>
            <consortium name="Pathogen Informatics"/>
        </authorList>
    </citation>
    <scope>NUCLEOTIDE SEQUENCE [LARGE SCALE GENOMIC DNA]</scope>
    <source>
        <strain evidence="1 2">Egypt</strain>
    </source>
</reference>
<gene>
    <name evidence="1" type="ORF">ECPE_LOCUS16671</name>
</gene>
<dbReference type="AlphaFoldDB" id="A0A183BBT5"/>
<accession>A0A183BBT5</accession>
<dbReference type="InterPro" id="IPR011990">
    <property type="entry name" value="TPR-like_helical_dom_sf"/>
</dbReference>
<organism evidence="3">
    <name type="scientific">Echinostoma caproni</name>
    <dbReference type="NCBI Taxonomy" id="27848"/>
    <lineage>
        <taxon>Eukaryota</taxon>
        <taxon>Metazoa</taxon>
        <taxon>Spiralia</taxon>
        <taxon>Lophotrochozoa</taxon>
        <taxon>Platyhelminthes</taxon>
        <taxon>Trematoda</taxon>
        <taxon>Digenea</taxon>
        <taxon>Plagiorchiida</taxon>
        <taxon>Echinostomata</taxon>
        <taxon>Echinostomatoidea</taxon>
        <taxon>Echinostomatidae</taxon>
        <taxon>Echinostoma</taxon>
    </lineage>
</organism>
<keyword evidence="2" id="KW-1185">Reference proteome</keyword>
<protein>
    <submittedName>
        <fullName evidence="3">CHAT domain-containing protein</fullName>
    </submittedName>
</protein>